<dbReference type="HOGENOM" id="CLU_719965_0_0_1"/>
<dbReference type="Pfam" id="PF20150">
    <property type="entry name" value="2EXR"/>
    <property type="match status" value="1"/>
</dbReference>
<evidence type="ECO:0000313" key="4">
    <source>
        <dbReference type="Proteomes" id="UP000028045"/>
    </source>
</evidence>
<gene>
    <name evidence="3" type="ORF">S7711_01604</name>
</gene>
<evidence type="ECO:0000259" key="2">
    <source>
        <dbReference type="Pfam" id="PF20150"/>
    </source>
</evidence>
<accession>A0A084BC77</accession>
<protein>
    <recommendedName>
        <fullName evidence="2">2EXR domain-containing protein</fullName>
    </recommendedName>
</protein>
<organism evidence="3 4">
    <name type="scientific">Stachybotrys chartarum (strain CBS 109288 / IBT 7711)</name>
    <name type="common">Toxic black mold</name>
    <name type="synonym">Stilbospora chartarum</name>
    <dbReference type="NCBI Taxonomy" id="1280523"/>
    <lineage>
        <taxon>Eukaryota</taxon>
        <taxon>Fungi</taxon>
        <taxon>Dikarya</taxon>
        <taxon>Ascomycota</taxon>
        <taxon>Pezizomycotina</taxon>
        <taxon>Sordariomycetes</taxon>
        <taxon>Hypocreomycetidae</taxon>
        <taxon>Hypocreales</taxon>
        <taxon>Stachybotryaceae</taxon>
        <taxon>Stachybotrys</taxon>
    </lineage>
</organism>
<sequence>MAQVTLMTLYPPRERVTPHADSFGAANKALRHSGLDSLDTTPTEDREFLLFIGLPPEIRAMVWEYTLPQPDVFKLLWYEDLEGFLWDLRSRSQPPTALWVCHESREIALRRGSFFEPLLSCCAVNPSAGMVINYQCLQAHRRPWINKENKIAFAQPAELFDSGGSNCVLPQLPSGLDAFVMPMTCCFHMKKVVEEIMNAAGEERYSPPKMFYIALSFIAWDGEGLEYGPDGLVIVPLADPRLPQLLQSVFTATAVDAPANKPWHRSSACALKVVQEYWIEFENALLNYEMAIAQGDDAFGSTSEDEILLAYETKYNKMEPAMVFVKHFGIVFEPDASFQQWTMKDMALMFPTESLSKWRGVPEGVPMSCSCDDTDSEDEQSSSGDEAGED</sequence>
<feature type="compositionally biased region" description="Acidic residues" evidence="1">
    <location>
        <begin position="372"/>
        <end position="390"/>
    </location>
</feature>
<feature type="region of interest" description="Disordered" evidence="1">
    <location>
        <begin position="366"/>
        <end position="390"/>
    </location>
</feature>
<reference evidence="3 4" key="1">
    <citation type="journal article" date="2014" name="BMC Genomics">
        <title>Comparative genome sequencing reveals chemotype-specific gene clusters in the toxigenic black mold Stachybotrys.</title>
        <authorList>
            <person name="Semeiks J."/>
            <person name="Borek D."/>
            <person name="Otwinowski Z."/>
            <person name="Grishin N.V."/>
        </authorList>
    </citation>
    <scope>NUCLEOTIDE SEQUENCE [LARGE SCALE GENOMIC DNA]</scope>
    <source>
        <strain evidence="4">CBS 109288 / IBT 7711</strain>
    </source>
</reference>
<feature type="domain" description="2EXR" evidence="2">
    <location>
        <begin position="48"/>
        <end position="134"/>
    </location>
</feature>
<dbReference type="InterPro" id="IPR045518">
    <property type="entry name" value="2EXR"/>
</dbReference>
<evidence type="ECO:0000313" key="3">
    <source>
        <dbReference type="EMBL" id="KEY75156.1"/>
    </source>
</evidence>
<dbReference type="OrthoDB" id="3561261at2759"/>
<name>A0A084BC77_STACB</name>
<dbReference type="EMBL" id="KL647400">
    <property type="protein sequence ID" value="KEY75156.1"/>
    <property type="molecule type" value="Genomic_DNA"/>
</dbReference>
<proteinExistence type="predicted"/>
<dbReference type="Proteomes" id="UP000028045">
    <property type="component" value="Unassembled WGS sequence"/>
</dbReference>
<keyword evidence="4" id="KW-1185">Reference proteome</keyword>
<dbReference type="AlphaFoldDB" id="A0A084BC77"/>
<evidence type="ECO:0000256" key="1">
    <source>
        <dbReference type="SAM" id="MobiDB-lite"/>
    </source>
</evidence>